<dbReference type="RefSeq" id="WP_091337529.1">
    <property type="nucleotide sequence ID" value="NZ_FNYC01000005.1"/>
</dbReference>
<dbReference type="EMBL" id="FNYC01000005">
    <property type="protein sequence ID" value="SEJ15643.1"/>
    <property type="molecule type" value="Genomic_DNA"/>
</dbReference>
<evidence type="ECO:0000313" key="3">
    <source>
        <dbReference type="Proteomes" id="UP000199420"/>
    </source>
</evidence>
<organism evidence="2 3">
    <name type="scientific">Frateuria terrea</name>
    <dbReference type="NCBI Taxonomy" id="529704"/>
    <lineage>
        <taxon>Bacteria</taxon>
        <taxon>Pseudomonadati</taxon>
        <taxon>Pseudomonadota</taxon>
        <taxon>Gammaproteobacteria</taxon>
        <taxon>Lysobacterales</taxon>
        <taxon>Rhodanobacteraceae</taxon>
        <taxon>Frateuria</taxon>
    </lineage>
</organism>
<sequence length="211" mass="21175">MRHAASLVLMLATLAMLSPSASAGDDDYAAMLGYLTSSRLDDNVLQGAQGNVAVNLAAGDLNSQANLRAFASGTAAQARIDVRQRLQANRVDAPLEASAVIAGHVLSGAHGLVSINQVSGSANTQLNAVAAALADQGIRETTDGSLSAAVSASAEVQPGTEPGVRGEGTRSVAVAANAMQGFRGVLQLNQTAGSGNATGNILSLSVSELPR</sequence>
<accession>A0A1H6WFI0</accession>
<feature type="chain" id="PRO_5011570682" evidence="1">
    <location>
        <begin position="24"/>
        <end position="211"/>
    </location>
</feature>
<protein>
    <submittedName>
        <fullName evidence="2">Uncharacterized protein</fullName>
    </submittedName>
</protein>
<keyword evidence="3" id="KW-1185">Reference proteome</keyword>
<evidence type="ECO:0000256" key="1">
    <source>
        <dbReference type="SAM" id="SignalP"/>
    </source>
</evidence>
<dbReference type="STRING" id="529704.SAMN02927913_2550"/>
<feature type="signal peptide" evidence="1">
    <location>
        <begin position="1"/>
        <end position="23"/>
    </location>
</feature>
<dbReference type="Proteomes" id="UP000199420">
    <property type="component" value="Unassembled WGS sequence"/>
</dbReference>
<dbReference type="OrthoDB" id="7008646at2"/>
<reference evidence="2 3" key="1">
    <citation type="submission" date="2016-10" db="EMBL/GenBank/DDBJ databases">
        <authorList>
            <person name="de Groot N.N."/>
        </authorList>
    </citation>
    <scope>NUCLEOTIDE SEQUENCE [LARGE SCALE GENOMIC DNA]</scope>
    <source>
        <strain evidence="2 3">DSM 26515</strain>
    </source>
</reference>
<evidence type="ECO:0000313" key="2">
    <source>
        <dbReference type="EMBL" id="SEJ15643.1"/>
    </source>
</evidence>
<dbReference type="AlphaFoldDB" id="A0A1H6WFI0"/>
<name>A0A1H6WFI0_9GAMM</name>
<proteinExistence type="predicted"/>
<keyword evidence="1" id="KW-0732">Signal</keyword>
<gene>
    <name evidence="2" type="ORF">SAMN04487997_2573</name>
</gene>